<dbReference type="PROSITE" id="PS00086">
    <property type="entry name" value="CYTOCHROME_P450"/>
    <property type="match status" value="1"/>
</dbReference>
<organism evidence="9 10">
    <name type="scientific">Amycolatopsis carbonis</name>
    <dbReference type="NCBI Taxonomy" id="715471"/>
    <lineage>
        <taxon>Bacteria</taxon>
        <taxon>Bacillati</taxon>
        <taxon>Actinomycetota</taxon>
        <taxon>Actinomycetes</taxon>
        <taxon>Pseudonocardiales</taxon>
        <taxon>Pseudonocardiaceae</taxon>
        <taxon>Amycolatopsis</taxon>
    </lineage>
</organism>
<dbReference type="PANTHER" id="PTHR24291">
    <property type="entry name" value="CYTOCHROME P450 FAMILY 4"/>
    <property type="match status" value="1"/>
</dbReference>
<keyword evidence="3 7" id="KW-0479">Metal-binding</keyword>
<evidence type="ECO:0000256" key="5">
    <source>
        <dbReference type="ARBA" id="ARBA00023004"/>
    </source>
</evidence>
<comment type="cofactor">
    <cofactor evidence="7">
        <name>heme</name>
        <dbReference type="ChEBI" id="CHEBI:30413"/>
    </cofactor>
</comment>
<evidence type="ECO:0000256" key="1">
    <source>
        <dbReference type="ARBA" id="ARBA00010617"/>
    </source>
</evidence>
<dbReference type="SUPFAM" id="SSF48264">
    <property type="entry name" value="Cytochrome P450"/>
    <property type="match status" value="1"/>
</dbReference>
<keyword evidence="2 7" id="KW-0349">Heme</keyword>
<evidence type="ECO:0000256" key="2">
    <source>
        <dbReference type="ARBA" id="ARBA00022617"/>
    </source>
</evidence>
<dbReference type="Pfam" id="PF00067">
    <property type="entry name" value="p450"/>
    <property type="match status" value="1"/>
</dbReference>
<dbReference type="PRINTS" id="PR00463">
    <property type="entry name" value="EP450I"/>
</dbReference>
<dbReference type="GO" id="GO:0016705">
    <property type="term" value="F:oxidoreductase activity, acting on paired donors, with incorporation or reduction of molecular oxygen"/>
    <property type="evidence" value="ECO:0007669"/>
    <property type="project" value="InterPro"/>
</dbReference>
<dbReference type="EMBL" id="CP127294">
    <property type="protein sequence ID" value="WIX81403.1"/>
    <property type="molecule type" value="Genomic_DNA"/>
</dbReference>
<dbReference type="InterPro" id="IPR036396">
    <property type="entry name" value="Cyt_P450_sf"/>
</dbReference>
<dbReference type="InterPro" id="IPR050196">
    <property type="entry name" value="Cytochrome_P450_Monoox"/>
</dbReference>
<comment type="similarity">
    <text evidence="1 8">Belongs to the cytochrome P450 family.</text>
</comment>
<dbReference type="InterPro" id="IPR001128">
    <property type="entry name" value="Cyt_P450"/>
</dbReference>
<dbReference type="Gene3D" id="1.10.630.10">
    <property type="entry name" value="Cytochrome P450"/>
    <property type="match status" value="1"/>
</dbReference>
<evidence type="ECO:0000256" key="8">
    <source>
        <dbReference type="RuleBase" id="RU000461"/>
    </source>
</evidence>
<accession>A0A9Y2IN72</accession>
<dbReference type="KEGG" id="acab:QRX50_11905"/>
<dbReference type="PRINTS" id="PR00385">
    <property type="entry name" value="P450"/>
</dbReference>
<keyword evidence="10" id="KW-1185">Reference proteome</keyword>
<evidence type="ECO:0000256" key="7">
    <source>
        <dbReference type="PIRSR" id="PIRSR602401-1"/>
    </source>
</evidence>
<dbReference type="InterPro" id="IPR002401">
    <property type="entry name" value="Cyt_P450_E_grp-I"/>
</dbReference>
<evidence type="ECO:0000256" key="3">
    <source>
        <dbReference type="ARBA" id="ARBA00022723"/>
    </source>
</evidence>
<feature type="binding site" description="axial binding residue" evidence="7">
    <location>
        <position position="396"/>
    </location>
    <ligand>
        <name>heme</name>
        <dbReference type="ChEBI" id="CHEBI:30413"/>
    </ligand>
    <ligandPart>
        <name>Fe</name>
        <dbReference type="ChEBI" id="CHEBI:18248"/>
    </ligandPart>
</feature>
<gene>
    <name evidence="9" type="ORF">QRX50_11905</name>
</gene>
<evidence type="ECO:0000256" key="6">
    <source>
        <dbReference type="ARBA" id="ARBA00023033"/>
    </source>
</evidence>
<evidence type="ECO:0000256" key="4">
    <source>
        <dbReference type="ARBA" id="ARBA00023002"/>
    </source>
</evidence>
<reference evidence="9 10" key="1">
    <citation type="submission" date="2023-06" db="EMBL/GenBank/DDBJ databases">
        <authorList>
            <person name="Oyuntsetseg B."/>
            <person name="Kim S.B."/>
        </authorList>
    </citation>
    <scope>NUCLEOTIDE SEQUENCE [LARGE SCALE GENOMIC DNA]</scope>
    <source>
        <strain evidence="9 10">2-15</strain>
    </source>
</reference>
<keyword evidence="6 8" id="KW-0503">Monooxygenase</keyword>
<proteinExistence type="inferred from homology"/>
<dbReference type="GO" id="GO:0005506">
    <property type="term" value="F:iron ion binding"/>
    <property type="evidence" value="ECO:0007669"/>
    <property type="project" value="InterPro"/>
</dbReference>
<dbReference type="PANTHER" id="PTHR24291:SF50">
    <property type="entry name" value="BIFUNCTIONAL ALBAFLAVENONE MONOOXYGENASE_TERPENE SYNTHASE"/>
    <property type="match status" value="1"/>
</dbReference>
<keyword evidence="4 8" id="KW-0560">Oxidoreductase</keyword>
<dbReference type="GO" id="GO:0004497">
    <property type="term" value="F:monooxygenase activity"/>
    <property type="evidence" value="ECO:0007669"/>
    <property type="project" value="UniProtKB-KW"/>
</dbReference>
<dbReference type="Proteomes" id="UP001236014">
    <property type="component" value="Chromosome"/>
</dbReference>
<dbReference type="GO" id="GO:0020037">
    <property type="term" value="F:heme binding"/>
    <property type="evidence" value="ECO:0007669"/>
    <property type="project" value="InterPro"/>
</dbReference>
<dbReference type="AlphaFoldDB" id="A0A9Y2IN72"/>
<protein>
    <submittedName>
        <fullName evidence="9">Cytochrome P450</fullName>
    </submittedName>
</protein>
<name>A0A9Y2IN72_9PSEU</name>
<dbReference type="InterPro" id="IPR017972">
    <property type="entry name" value="Cyt_P450_CS"/>
</dbReference>
<keyword evidence="5 7" id="KW-0408">Iron</keyword>
<sequence length="450" mass="49948">MTMLLARQAPTAPGGLPLLGHTLSLLRSDRVGYLTSLQPVGDLVRIRIGTRPFLVLNSPELVRTVMVEEAKSFDRGRIFQKARPYVGDGLFTAEGPEHLRQRRMVQPAFHREQIQRSIRIMSDVVREQAAAWRPGETVAMDREMHVMASEIIGQTMFLAPEAREVVQLARDELPALLQGLGQRTLLPDFLARVPTSVGRRFAAACADLRDAAARLVAVYRKDLGDLGDFVSLLFGAQDARTGTTLTDTQIRDQIMTLLIAGIETPATLMTWAMYELARDPALRQRLESEVDKVADGRDLEAAHLPALTLTEAFVRENLRLHHPLWILMRRAVKPVTLGGVTIEPGSEVLYSPAALQRDPAIFADPLRFNPDRWLGDAPTERMQRAFMPFGLGNRQCIGDAFSAVQMKITIAGIVASRRLELPAGFRPKTVISSIVHLDQLPMTVHARGNN</sequence>
<evidence type="ECO:0000313" key="9">
    <source>
        <dbReference type="EMBL" id="WIX81403.1"/>
    </source>
</evidence>
<evidence type="ECO:0000313" key="10">
    <source>
        <dbReference type="Proteomes" id="UP001236014"/>
    </source>
</evidence>
<dbReference type="RefSeq" id="WP_285971999.1">
    <property type="nucleotide sequence ID" value="NZ_CP127294.1"/>
</dbReference>